<reference evidence="5 6" key="1">
    <citation type="submission" date="2015-09" db="EMBL/GenBank/DDBJ databases">
        <title>Draft genome of the parasitic nematode Teladorsagia circumcincta isolate WARC Sus (inbred).</title>
        <authorList>
            <person name="Mitreva M."/>
        </authorList>
    </citation>
    <scope>NUCLEOTIDE SEQUENCE [LARGE SCALE GENOMIC DNA]</scope>
    <source>
        <strain evidence="5 6">S</strain>
    </source>
</reference>
<evidence type="ECO:0000259" key="4">
    <source>
        <dbReference type="Pfam" id="PF05649"/>
    </source>
</evidence>
<feature type="transmembrane region" description="Helical" evidence="3">
    <location>
        <begin position="69"/>
        <end position="93"/>
    </location>
</feature>
<dbReference type="Gene3D" id="1.10.1380.10">
    <property type="entry name" value="Neutral endopeptidase , domain2"/>
    <property type="match status" value="1"/>
</dbReference>
<feature type="domain" description="Peptidase M13 N-terminal" evidence="4">
    <location>
        <begin position="123"/>
        <end position="464"/>
    </location>
</feature>
<organism evidence="5 6">
    <name type="scientific">Teladorsagia circumcincta</name>
    <name type="common">Brown stomach worm</name>
    <name type="synonym">Ostertagia circumcincta</name>
    <dbReference type="NCBI Taxonomy" id="45464"/>
    <lineage>
        <taxon>Eukaryota</taxon>
        <taxon>Metazoa</taxon>
        <taxon>Ecdysozoa</taxon>
        <taxon>Nematoda</taxon>
        <taxon>Chromadorea</taxon>
        <taxon>Rhabditida</taxon>
        <taxon>Rhabditina</taxon>
        <taxon>Rhabditomorpha</taxon>
        <taxon>Strongyloidea</taxon>
        <taxon>Trichostrongylidae</taxon>
        <taxon>Teladorsagia</taxon>
    </lineage>
</organism>
<evidence type="ECO:0000256" key="3">
    <source>
        <dbReference type="SAM" id="Phobius"/>
    </source>
</evidence>
<evidence type="ECO:0000256" key="2">
    <source>
        <dbReference type="SAM" id="MobiDB-lite"/>
    </source>
</evidence>
<evidence type="ECO:0000256" key="1">
    <source>
        <dbReference type="ARBA" id="ARBA00007357"/>
    </source>
</evidence>
<dbReference type="GO" id="GO:0005886">
    <property type="term" value="C:plasma membrane"/>
    <property type="evidence" value="ECO:0007669"/>
    <property type="project" value="TreeGrafter"/>
</dbReference>
<evidence type="ECO:0000313" key="5">
    <source>
        <dbReference type="EMBL" id="PIO75923.1"/>
    </source>
</evidence>
<name>A0A2G9V0C2_TELCI</name>
<comment type="similarity">
    <text evidence="1">Belongs to the peptidase M13 family.</text>
</comment>
<evidence type="ECO:0000313" key="6">
    <source>
        <dbReference type="Proteomes" id="UP000230423"/>
    </source>
</evidence>
<keyword evidence="6" id="KW-1185">Reference proteome</keyword>
<dbReference type="PANTHER" id="PTHR11733">
    <property type="entry name" value="ZINC METALLOPROTEASE FAMILY M13 NEPRILYSIN-RELATED"/>
    <property type="match status" value="1"/>
</dbReference>
<dbReference type="GO" id="GO:0016485">
    <property type="term" value="P:protein processing"/>
    <property type="evidence" value="ECO:0007669"/>
    <property type="project" value="TreeGrafter"/>
</dbReference>
<keyword evidence="3" id="KW-1133">Transmembrane helix</keyword>
<dbReference type="InterPro" id="IPR000718">
    <property type="entry name" value="Peptidase_M13"/>
</dbReference>
<dbReference type="AlphaFoldDB" id="A0A2G9V0C2"/>
<proteinExistence type="inferred from homology"/>
<dbReference type="OrthoDB" id="6475849at2759"/>
<dbReference type="EMBL" id="KZ345093">
    <property type="protein sequence ID" value="PIO75923.1"/>
    <property type="molecule type" value="Genomic_DNA"/>
</dbReference>
<dbReference type="PANTHER" id="PTHR11733:SF230">
    <property type="entry name" value="NEPRILYSIN-2"/>
    <property type="match status" value="1"/>
</dbReference>
<accession>A0A2G9V0C2</accession>
<protein>
    <submittedName>
        <fullName evidence="5">Peptidase family M13</fullName>
    </submittedName>
</protein>
<keyword evidence="3" id="KW-0812">Transmembrane</keyword>
<keyword evidence="3" id="KW-0472">Membrane</keyword>
<sequence>MGTGYGGGGELLDNTVLYSKFTVSEATDAPDHSEAANVVVNSSGNTKASTTANPRPSSQPTRMATRERVFGVLALLFFLLSLLLFIGLLYLYLRNSNDDICMTPGCIQTASVILSSMNSSVDPCSDFYEYACGQWIRGHPIPDDAPSVSNFENLGQDLEFALKELLEEKIGREEELDRESAIGKAKFFYKLCLNESEIFDNWRTTFEEVVAAFGGWPSLGHPMPEHVSIEKLYGDMVAKFRADSLFKATVQPDDKNSEKHVLLTGDFIAQQHILEAKKSSADWIDQPALNLFARDFYVLAENEERLAYLQLIRDVLVLLHAPAESATQDAEEIIEFETALANVRFGTFQITMADDQRHDIAELYTKMTLGQMKEQLPNFDWQLFFNQVFREITDQNGTQIVFDENAEVVVYGIEFLRRLDKLLPEYEKRRVVNYLEWCWFFKTMLRDLPDPFALTIFKFYKTLNCMSIFM</sequence>
<dbReference type="Pfam" id="PF05649">
    <property type="entry name" value="Peptidase_M13_N"/>
    <property type="match status" value="1"/>
</dbReference>
<dbReference type="InterPro" id="IPR008753">
    <property type="entry name" value="Peptidase_M13_N"/>
</dbReference>
<dbReference type="GO" id="GO:0004222">
    <property type="term" value="F:metalloendopeptidase activity"/>
    <property type="evidence" value="ECO:0007669"/>
    <property type="project" value="InterPro"/>
</dbReference>
<gene>
    <name evidence="5" type="ORF">TELCIR_02008</name>
</gene>
<dbReference type="PROSITE" id="PS51885">
    <property type="entry name" value="NEPRILYSIN"/>
    <property type="match status" value="1"/>
</dbReference>
<dbReference type="InterPro" id="IPR042089">
    <property type="entry name" value="Peptidase_M13_dom_2"/>
</dbReference>
<dbReference type="Proteomes" id="UP000230423">
    <property type="component" value="Unassembled WGS sequence"/>
</dbReference>
<dbReference type="SUPFAM" id="SSF55486">
    <property type="entry name" value="Metalloproteases ('zincins'), catalytic domain"/>
    <property type="match status" value="1"/>
</dbReference>
<feature type="region of interest" description="Disordered" evidence="2">
    <location>
        <begin position="43"/>
        <end position="62"/>
    </location>
</feature>